<dbReference type="Pfam" id="PF11790">
    <property type="entry name" value="Glyco_hydro_cc"/>
    <property type="match status" value="1"/>
</dbReference>
<keyword evidence="3" id="KW-1185">Reference proteome</keyword>
<evidence type="ECO:0000313" key="2">
    <source>
        <dbReference type="EMBL" id="KAF6818824.1"/>
    </source>
</evidence>
<dbReference type="EMBL" id="WIGO01000296">
    <property type="protein sequence ID" value="KAF6818824.1"/>
    <property type="molecule type" value="Genomic_DNA"/>
</dbReference>
<dbReference type="InterPro" id="IPR024655">
    <property type="entry name" value="Asl1_glyco_hydro_catalytic"/>
</dbReference>
<dbReference type="AlphaFoldDB" id="A0A8H6N3D1"/>
<dbReference type="InterPro" id="IPR053183">
    <property type="entry name" value="ASL1"/>
</dbReference>
<dbReference type="Proteomes" id="UP000654918">
    <property type="component" value="Unassembled WGS sequence"/>
</dbReference>
<proteinExistence type="predicted"/>
<gene>
    <name evidence="2" type="ORF">CPLU01_13219</name>
</gene>
<sequence>MALPQEGTEATLAMMNESLAFLDDAEDVGGYAWFGAFREDEANEWTGDAVSLFDEDGGLTELGALYLGGEEQSFKKGQKGEGNFAASLSPARLLLCTAILAAVGAAL</sequence>
<comment type="caution">
    <text evidence="2">The sequence shown here is derived from an EMBL/GenBank/DDBJ whole genome shotgun (WGS) entry which is preliminary data.</text>
</comment>
<accession>A0A8H6N3D1</accession>
<protein>
    <recommendedName>
        <fullName evidence="1">Asl1-like glycosyl hydrolase catalytic domain-containing protein</fullName>
    </recommendedName>
</protein>
<evidence type="ECO:0000313" key="3">
    <source>
        <dbReference type="Proteomes" id="UP000654918"/>
    </source>
</evidence>
<dbReference type="GO" id="GO:0071966">
    <property type="term" value="P:fungal-type cell wall polysaccharide metabolic process"/>
    <property type="evidence" value="ECO:0007669"/>
    <property type="project" value="TreeGrafter"/>
</dbReference>
<feature type="domain" description="Asl1-like glycosyl hydrolase catalytic" evidence="1">
    <location>
        <begin position="6"/>
        <end position="66"/>
    </location>
</feature>
<dbReference type="GO" id="GO:0009277">
    <property type="term" value="C:fungal-type cell wall"/>
    <property type="evidence" value="ECO:0007669"/>
    <property type="project" value="TreeGrafter"/>
</dbReference>
<dbReference type="PANTHER" id="PTHR34154">
    <property type="entry name" value="ALKALI-SENSITIVE LINKAGE PROTEIN 1"/>
    <property type="match status" value="1"/>
</dbReference>
<reference evidence="2" key="1">
    <citation type="journal article" date="2020" name="Phytopathology">
        <title>Genome Sequence Resources of Colletotrichum truncatum, C. plurivorum, C. musicola, and C. sojae: Four Species Pathogenic to Soybean (Glycine max).</title>
        <authorList>
            <person name="Rogerio F."/>
            <person name="Boufleur T.R."/>
            <person name="Ciampi-Guillardi M."/>
            <person name="Sukno S.A."/>
            <person name="Thon M.R."/>
            <person name="Massola Junior N.S."/>
            <person name="Baroncelli R."/>
        </authorList>
    </citation>
    <scope>NUCLEOTIDE SEQUENCE</scope>
    <source>
        <strain evidence="2">LFN00145</strain>
    </source>
</reference>
<evidence type="ECO:0000259" key="1">
    <source>
        <dbReference type="Pfam" id="PF11790"/>
    </source>
</evidence>
<dbReference type="PANTHER" id="PTHR34154:SF3">
    <property type="entry name" value="ALKALI-SENSITIVE LINKAGE PROTEIN 1"/>
    <property type="match status" value="1"/>
</dbReference>
<name>A0A8H6N3D1_9PEZI</name>
<organism evidence="2 3">
    <name type="scientific">Colletotrichum plurivorum</name>
    <dbReference type="NCBI Taxonomy" id="2175906"/>
    <lineage>
        <taxon>Eukaryota</taxon>
        <taxon>Fungi</taxon>
        <taxon>Dikarya</taxon>
        <taxon>Ascomycota</taxon>
        <taxon>Pezizomycotina</taxon>
        <taxon>Sordariomycetes</taxon>
        <taxon>Hypocreomycetidae</taxon>
        <taxon>Glomerellales</taxon>
        <taxon>Glomerellaceae</taxon>
        <taxon>Colletotrichum</taxon>
        <taxon>Colletotrichum orchidearum species complex</taxon>
    </lineage>
</organism>